<evidence type="ECO:0000313" key="1">
    <source>
        <dbReference type="EMBL" id="KRL08075.1"/>
    </source>
</evidence>
<dbReference type="Pfam" id="PF08796">
    <property type="entry name" value="DUF1797"/>
    <property type="match status" value="1"/>
</dbReference>
<accession>A0A0R1MUV5</accession>
<name>A0A0R1MUV5_9LACO</name>
<sequence>MGMESSQLVAIINRLDAMIKEDSQEETTRRFEIDGVEKCAVTYDPASDSFSLEEFDQHQSFQFDNIDLVAMEIYDLLYD</sequence>
<dbReference type="STRING" id="1423792.FD09_GL001699"/>
<organism evidence="1 2">
    <name type="scientific">Schleiferilactobacillus perolens DSM 12744</name>
    <dbReference type="NCBI Taxonomy" id="1423792"/>
    <lineage>
        <taxon>Bacteria</taxon>
        <taxon>Bacillati</taxon>
        <taxon>Bacillota</taxon>
        <taxon>Bacilli</taxon>
        <taxon>Lactobacillales</taxon>
        <taxon>Lactobacillaceae</taxon>
        <taxon>Schleiferilactobacillus</taxon>
    </lineage>
</organism>
<comment type="caution">
    <text evidence="1">The sequence shown here is derived from an EMBL/GenBank/DDBJ whole genome shotgun (WGS) entry which is preliminary data.</text>
</comment>
<dbReference type="EMBL" id="AZEC01000027">
    <property type="protein sequence ID" value="KRL08075.1"/>
    <property type="molecule type" value="Genomic_DNA"/>
</dbReference>
<evidence type="ECO:0000313" key="2">
    <source>
        <dbReference type="Proteomes" id="UP000051330"/>
    </source>
</evidence>
<evidence type="ECO:0008006" key="3">
    <source>
        <dbReference type="Google" id="ProtNLM"/>
    </source>
</evidence>
<dbReference type="InterPro" id="IPR038073">
    <property type="entry name" value="YkuJ-like_sf"/>
</dbReference>
<reference evidence="1 2" key="1">
    <citation type="journal article" date="2015" name="Genome Announc.">
        <title>Expanding the biotechnology potential of lactobacilli through comparative genomics of 213 strains and associated genera.</title>
        <authorList>
            <person name="Sun Z."/>
            <person name="Harris H.M."/>
            <person name="McCann A."/>
            <person name="Guo C."/>
            <person name="Argimon S."/>
            <person name="Zhang W."/>
            <person name="Yang X."/>
            <person name="Jeffery I.B."/>
            <person name="Cooney J.C."/>
            <person name="Kagawa T.F."/>
            <person name="Liu W."/>
            <person name="Song Y."/>
            <person name="Salvetti E."/>
            <person name="Wrobel A."/>
            <person name="Rasinkangas P."/>
            <person name="Parkhill J."/>
            <person name="Rea M.C."/>
            <person name="O'Sullivan O."/>
            <person name="Ritari J."/>
            <person name="Douillard F.P."/>
            <person name="Paul Ross R."/>
            <person name="Yang R."/>
            <person name="Briner A.E."/>
            <person name="Felis G.E."/>
            <person name="de Vos W.M."/>
            <person name="Barrangou R."/>
            <person name="Klaenhammer T.R."/>
            <person name="Caufield P.W."/>
            <person name="Cui Y."/>
            <person name="Zhang H."/>
            <person name="O'Toole P.W."/>
        </authorList>
    </citation>
    <scope>NUCLEOTIDE SEQUENCE [LARGE SCALE GENOMIC DNA]</scope>
    <source>
        <strain evidence="1 2">DSM 12744</strain>
    </source>
</reference>
<proteinExistence type="predicted"/>
<dbReference type="Proteomes" id="UP000051330">
    <property type="component" value="Unassembled WGS sequence"/>
</dbReference>
<dbReference type="SUPFAM" id="SSF143567">
    <property type="entry name" value="YkuJ-like"/>
    <property type="match status" value="1"/>
</dbReference>
<dbReference type="AlphaFoldDB" id="A0A0R1MUV5"/>
<gene>
    <name evidence="1" type="ORF">FD09_GL001699</name>
</gene>
<dbReference type="InterPro" id="IPR014904">
    <property type="entry name" value="YkuJ-like"/>
</dbReference>
<keyword evidence="2" id="KW-1185">Reference proteome</keyword>
<protein>
    <recommendedName>
        <fullName evidence="3">DUF1797 domain-containing protein</fullName>
    </recommendedName>
</protein>
<dbReference type="PIRSF" id="PIRSF037356">
    <property type="entry name" value="DUF1797"/>
    <property type="match status" value="1"/>
</dbReference>
<dbReference type="PATRIC" id="fig|1423792.3.peg.1723"/>
<dbReference type="Gene3D" id="3.30.720.20">
    <property type="entry name" value="Protein of unknown function DUF1797"/>
    <property type="match status" value="1"/>
</dbReference>